<name>A0A136LWG6_9BACT</name>
<dbReference type="EMBL" id="JYNZ01000005">
    <property type="protein sequence ID" value="KXK26001.1"/>
    <property type="molecule type" value="Genomic_DNA"/>
</dbReference>
<reference evidence="1 2" key="1">
    <citation type="submission" date="2015-02" db="EMBL/GenBank/DDBJ databases">
        <title>Improved understanding of the partial-nitritation anammox process through 23 genomes representing the majority of the microbial community.</title>
        <authorList>
            <person name="Speth D.R."/>
            <person name="In T Zandt M."/>
            <person name="Guerrero Cruz S."/>
            <person name="Jetten M.S."/>
            <person name="Dutilh B.E."/>
        </authorList>
    </citation>
    <scope>NUCLEOTIDE SEQUENCE [LARGE SCALE GENOMIC DNA]</scope>
    <source>
        <strain evidence="1">OLB20</strain>
    </source>
</reference>
<sequence length="236" mass="26274">MKIFVATGNRDKFDRVARWFGDNKPDLVAPFMLDSSLAAATAITDQEERTYTTMQERARAKAAKAQQGLAGLGFDVILAMDDTCYLPWIDTYVIDLRMPQDLYDGNKLVLKGPGQRLSGIDLANHYARLAQLTATSERMTHELLKLGLEDSMPGHRFMPIMWKFALAACRDSGQPEVIAEWDWTQYVHDTFLTETEDTGYVIGKISSDTPLGKAGEHTDVGRSEPVPSAAVKNLLM</sequence>
<dbReference type="STRING" id="1617426.TR69_WS6001001293"/>
<protein>
    <submittedName>
        <fullName evidence="1">Uncharacterized protein</fullName>
    </submittedName>
</protein>
<dbReference type="AlphaFoldDB" id="A0A136LWG6"/>
<gene>
    <name evidence="1" type="ORF">TR69_WS6001001293</name>
</gene>
<accession>A0A136LWG6</accession>
<organism evidence="1 2">
    <name type="scientific">candidate division WS6 bacterium OLB20</name>
    <dbReference type="NCBI Taxonomy" id="1617426"/>
    <lineage>
        <taxon>Bacteria</taxon>
        <taxon>Candidatus Dojkabacteria</taxon>
    </lineage>
</organism>
<comment type="caution">
    <text evidence="1">The sequence shown here is derived from an EMBL/GenBank/DDBJ whole genome shotgun (WGS) entry which is preliminary data.</text>
</comment>
<proteinExistence type="predicted"/>
<evidence type="ECO:0000313" key="1">
    <source>
        <dbReference type="EMBL" id="KXK26001.1"/>
    </source>
</evidence>
<dbReference type="Proteomes" id="UP000070457">
    <property type="component" value="Unassembled WGS sequence"/>
</dbReference>
<evidence type="ECO:0000313" key="2">
    <source>
        <dbReference type="Proteomes" id="UP000070457"/>
    </source>
</evidence>